<reference evidence="4 5" key="1">
    <citation type="journal article" date="2014" name="Genome Announc.">
        <title>Draft genome sequence of Sclerotinia borealis, a psychrophilic plant pathogenic fungus.</title>
        <authorList>
            <person name="Mardanov A.V."/>
            <person name="Beletsky A.V."/>
            <person name="Kadnikov V.V."/>
            <person name="Ignatov A.N."/>
            <person name="Ravin N.V."/>
        </authorList>
    </citation>
    <scope>NUCLEOTIDE SEQUENCE [LARGE SCALE GENOMIC DNA]</scope>
    <source>
        <strain evidence="5">F-4157</strain>
    </source>
</reference>
<dbReference type="GO" id="GO:0000278">
    <property type="term" value="P:mitotic cell cycle"/>
    <property type="evidence" value="ECO:0007669"/>
    <property type="project" value="TreeGrafter"/>
</dbReference>
<dbReference type="SMART" id="SM00717">
    <property type="entry name" value="SANT"/>
    <property type="match status" value="2"/>
</dbReference>
<organism evidence="4 5">
    <name type="scientific">Sclerotinia borealis (strain F-4128)</name>
    <dbReference type="NCBI Taxonomy" id="1432307"/>
    <lineage>
        <taxon>Eukaryota</taxon>
        <taxon>Fungi</taxon>
        <taxon>Dikarya</taxon>
        <taxon>Ascomycota</taxon>
        <taxon>Pezizomycotina</taxon>
        <taxon>Leotiomycetes</taxon>
        <taxon>Helotiales</taxon>
        <taxon>Sclerotiniaceae</taxon>
        <taxon>Sclerotinia</taxon>
    </lineage>
</organism>
<dbReference type="AlphaFoldDB" id="W9C4P1"/>
<dbReference type="InterPro" id="IPR017930">
    <property type="entry name" value="Myb_dom"/>
</dbReference>
<dbReference type="GO" id="GO:0000978">
    <property type="term" value="F:RNA polymerase II cis-regulatory region sequence-specific DNA binding"/>
    <property type="evidence" value="ECO:0007669"/>
    <property type="project" value="TreeGrafter"/>
</dbReference>
<dbReference type="Pfam" id="PF13921">
    <property type="entry name" value="Myb_DNA-bind_6"/>
    <property type="match status" value="1"/>
</dbReference>
<feature type="compositionally biased region" description="Low complexity" evidence="1">
    <location>
        <begin position="188"/>
        <end position="206"/>
    </location>
</feature>
<sequence length="342" mass="38691">MSAPHRRGPWAPAEDAYLVKLVDTQGALNWVRIAQLIGSRSPKQCRERYHQNLKPTLNHDPISPEEGLQIERLVGEMGKRWAEIARRLEGRSDNAVKNWWNGSMNRRRRLVLRRRPSSHTHPFNEQSETLSFARPIHSHPYDTSRPVDAYFSRKPHGHLSSPSVSEASRAESLDGAPSLISDTGSNFSISPRVASSSSRELPPLSSFDRFDTRRPSIPQRQFRPNPSPYSYESESQSSCHPSLERKPYNNHAHSNSSPKWYLHASGPSAVSQSGGHDLRPCPDQQYQYPATSPPYPPPQPRTSAQPLNAPPSPLHIRLPPIIRPLSPVESKDERMEIMRLLM</sequence>
<feature type="compositionally biased region" description="Low complexity" evidence="1">
    <location>
        <begin position="228"/>
        <end position="238"/>
    </location>
</feature>
<gene>
    <name evidence="4" type="ORF">SBOR_10075</name>
</gene>
<dbReference type="HOGENOM" id="CLU_046302_2_0_1"/>
<feature type="domain" description="Myb-like" evidence="2">
    <location>
        <begin position="54"/>
        <end position="104"/>
    </location>
</feature>
<evidence type="ECO:0000313" key="5">
    <source>
        <dbReference type="Proteomes" id="UP000019487"/>
    </source>
</evidence>
<evidence type="ECO:0000259" key="2">
    <source>
        <dbReference type="PROSITE" id="PS50090"/>
    </source>
</evidence>
<protein>
    <submittedName>
        <fullName evidence="4">Uncharacterized protein</fullName>
    </submittedName>
</protein>
<evidence type="ECO:0000256" key="1">
    <source>
        <dbReference type="SAM" id="MobiDB-lite"/>
    </source>
</evidence>
<dbReference type="GO" id="GO:0000981">
    <property type="term" value="F:DNA-binding transcription factor activity, RNA polymerase II-specific"/>
    <property type="evidence" value="ECO:0007669"/>
    <property type="project" value="TreeGrafter"/>
</dbReference>
<evidence type="ECO:0000259" key="3">
    <source>
        <dbReference type="PROSITE" id="PS51294"/>
    </source>
</evidence>
<accession>W9C4P1</accession>
<evidence type="ECO:0000313" key="4">
    <source>
        <dbReference type="EMBL" id="ESZ89540.1"/>
    </source>
</evidence>
<dbReference type="InterPro" id="IPR050560">
    <property type="entry name" value="MYB_TF"/>
</dbReference>
<feature type="compositionally biased region" description="Pro residues" evidence="1">
    <location>
        <begin position="291"/>
        <end position="300"/>
    </location>
</feature>
<name>W9C4P1_SCLBF</name>
<feature type="region of interest" description="Disordered" evidence="1">
    <location>
        <begin position="144"/>
        <end position="316"/>
    </location>
</feature>
<dbReference type="Gene3D" id="1.10.10.60">
    <property type="entry name" value="Homeodomain-like"/>
    <property type="match status" value="2"/>
</dbReference>
<comment type="caution">
    <text evidence="4">The sequence shown here is derived from an EMBL/GenBank/DDBJ whole genome shotgun (WGS) entry which is preliminary data.</text>
</comment>
<dbReference type="PANTHER" id="PTHR45614">
    <property type="entry name" value="MYB PROTEIN-RELATED"/>
    <property type="match status" value="1"/>
</dbReference>
<dbReference type="GO" id="GO:0005634">
    <property type="term" value="C:nucleus"/>
    <property type="evidence" value="ECO:0007669"/>
    <property type="project" value="TreeGrafter"/>
</dbReference>
<dbReference type="STRING" id="1432307.W9C4P1"/>
<dbReference type="EMBL" id="AYSA01000892">
    <property type="protein sequence ID" value="ESZ89540.1"/>
    <property type="molecule type" value="Genomic_DNA"/>
</dbReference>
<dbReference type="PROSITE" id="PS50090">
    <property type="entry name" value="MYB_LIKE"/>
    <property type="match status" value="2"/>
</dbReference>
<dbReference type="InterPro" id="IPR001005">
    <property type="entry name" value="SANT/Myb"/>
</dbReference>
<feature type="domain" description="HTH myb-type" evidence="3">
    <location>
        <begin position="2"/>
        <end position="53"/>
    </location>
</feature>
<dbReference type="SUPFAM" id="SSF46689">
    <property type="entry name" value="Homeodomain-like"/>
    <property type="match status" value="1"/>
</dbReference>
<dbReference type="PANTHER" id="PTHR45614:SF25">
    <property type="entry name" value="MYB PROTEIN"/>
    <property type="match status" value="1"/>
</dbReference>
<dbReference type="InterPro" id="IPR009057">
    <property type="entry name" value="Homeodomain-like_sf"/>
</dbReference>
<dbReference type="PROSITE" id="PS51294">
    <property type="entry name" value="HTH_MYB"/>
    <property type="match status" value="2"/>
</dbReference>
<proteinExistence type="predicted"/>
<keyword evidence="5" id="KW-1185">Reference proteome</keyword>
<dbReference type="Proteomes" id="UP000019487">
    <property type="component" value="Unassembled WGS sequence"/>
</dbReference>
<feature type="domain" description="Myb-like" evidence="2">
    <location>
        <begin position="2"/>
        <end position="53"/>
    </location>
</feature>
<dbReference type="OrthoDB" id="2143914at2759"/>
<feature type="domain" description="HTH myb-type" evidence="3">
    <location>
        <begin position="54"/>
        <end position="108"/>
    </location>
</feature>
<dbReference type="GO" id="GO:0045944">
    <property type="term" value="P:positive regulation of transcription by RNA polymerase II"/>
    <property type="evidence" value="ECO:0007669"/>
    <property type="project" value="TreeGrafter"/>
</dbReference>
<dbReference type="CDD" id="cd00167">
    <property type="entry name" value="SANT"/>
    <property type="match status" value="2"/>
</dbReference>